<evidence type="ECO:0000259" key="3">
    <source>
        <dbReference type="PROSITE" id="PS51212"/>
    </source>
</evidence>
<evidence type="ECO:0000313" key="5">
    <source>
        <dbReference type="Proteomes" id="UP001385951"/>
    </source>
</evidence>
<protein>
    <recommendedName>
        <fullName evidence="3">WSC domain-containing protein</fullName>
    </recommendedName>
</protein>
<dbReference type="Pfam" id="PF01822">
    <property type="entry name" value="WSC"/>
    <property type="match status" value="2"/>
</dbReference>
<feature type="chain" id="PRO_5043362306" description="WSC domain-containing protein" evidence="2">
    <location>
        <begin position="18"/>
        <end position="308"/>
    </location>
</feature>
<evidence type="ECO:0000313" key="4">
    <source>
        <dbReference type="EMBL" id="KAK7679646.1"/>
    </source>
</evidence>
<dbReference type="PROSITE" id="PS51212">
    <property type="entry name" value="WSC"/>
    <property type="match status" value="2"/>
</dbReference>
<dbReference type="PANTHER" id="PTHR45964:SF5">
    <property type="entry name" value="WSCD FAMILY MEMBER CG9164"/>
    <property type="match status" value="1"/>
</dbReference>
<gene>
    <name evidence="4" type="ORF">QCA50_017358</name>
</gene>
<dbReference type="PANTHER" id="PTHR45964">
    <property type="entry name" value="WSCD FAMILY MEMBER CG9164"/>
    <property type="match status" value="1"/>
</dbReference>
<feature type="domain" description="WSC" evidence="3">
    <location>
        <begin position="212"/>
        <end position="308"/>
    </location>
</feature>
<dbReference type="InterPro" id="IPR051589">
    <property type="entry name" value="Sialate-O-sulfotransferase"/>
</dbReference>
<keyword evidence="2" id="KW-0732">Signal</keyword>
<feature type="domain" description="WSC" evidence="3">
    <location>
        <begin position="104"/>
        <end position="198"/>
    </location>
</feature>
<evidence type="ECO:0000256" key="2">
    <source>
        <dbReference type="SAM" id="SignalP"/>
    </source>
</evidence>
<keyword evidence="5" id="KW-1185">Reference proteome</keyword>
<sequence length="308" mass="32185">MFLNFVSFAAIATIVQASTAGPGQREICRLVCPDTIGQIPLVNETLNADNSATGCVWFENGFGGPQSASFDSNGVAIPGSVSDNMQFTPSASQYCTLVADGWSFADDQVCITDSVSSRILKQDTRLDISVNSPEECTAGCAERGFTFAGVEFANECHCGNGFTAAITPVPHTQCNKRCPGNSNEFCGSGDRIQVFKGPDPPIPAQLPAGWSIFSAAPCARDSAARMFTDTLIAGPVLAARDTPAACVSFCIQNGFTKAGVEGGDECYCGNTFRDVPIAVDPTECNLPCQGALGVTCGGNFAIQLYTSS</sequence>
<evidence type="ECO:0000256" key="1">
    <source>
        <dbReference type="ARBA" id="ARBA00022737"/>
    </source>
</evidence>
<dbReference type="EMBL" id="JASBNA010000057">
    <property type="protein sequence ID" value="KAK7679646.1"/>
    <property type="molecule type" value="Genomic_DNA"/>
</dbReference>
<dbReference type="SMART" id="SM00321">
    <property type="entry name" value="WSC"/>
    <property type="match status" value="2"/>
</dbReference>
<comment type="caution">
    <text evidence="4">The sequence shown here is derived from an EMBL/GenBank/DDBJ whole genome shotgun (WGS) entry which is preliminary data.</text>
</comment>
<dbReference type="InterPro" id="IPR002889">
    <property type="entry name" value="WSC_carb-bd"/>
</dbReference>
<reference evidence="4 5" key="1">
    <citation type="submission" date="2022-09" db="EMBL/GenBank/DDBJ databases">
        <authorList>
            <person name="Palmer J.M."/>
        </authorList>
    </citation>
    <scope>NUCLEOTIDE SEQUENCE [LARGE SCALE GENOMIC DNA]</scope>
    <source>
        <strain evidence="4 5">DSM 7382</strain>
    </source>
</reference>
<name>A0AAW0FFX8_9APHY</name>
<keyword evidence="1" id="KW-0677">Repeat</keyword>
<proteinExistence type="predicted"/>
<accession>A0AAW0FFX8</accession>
<feature type="signal peptide" evidence="2">
    <location>
        <begin position="1"/>
        <end position="17"/>
    </location>
</feature>
<dbReference type="Proteomes" id="UP001385951">
    <property type="component" value="Unassembled WGS sequence"/>
</dbReference>
<dbReference type="AlphaFoldDB" id="A0AAW0FFX8"/>
<organism evidence="4 5">
    <name type="scientific">Cerrena zonata</name>
    <dbReference type="NCBI Taxonomy" id="2478898"/>
    <lineage>
        <taxon>Eukaryota</taxon>
        <taxon>Fungi</taxon>
        <taxon>Dikarya</taxon>
        <taxon>Basidiomycota</taxon>
        <taxon>Agaricomycotina</taxon>
        <taxon>Agaricomycetes</taxon>
        <taxon>Polyporales</taxon>
        <taxon>Cerrenaceae</taxon>
        <taxon>Cerrena</taxon>
    </lineage>
</organism>